<sequence length="1302" mass="146810">MITGLIFIILFFLVHLQAECPPEELIGMDLTQEGNCEMDSFLVSESIFKMEGDVELIINKIMKIEYGSEIDLKGDSILRSQEQMTLDFGNNAKLLDNSYLYVNTILVAGTNCMTLENTSKFYSKKEVNLTSSDLNLTNNSFSNFEALSVGFKSKITILSNSSLFVSTLFNAETKTSNLYFESFNRRINIKAGSLKLGGTLTIDEKSSIQSEMVEIMKGGSVTVSLQRNVHDVALFIINESLIILEDFEMNHDKEFDFALFTQPFNISTLPLGFNMLADNHLLRFGDSQDVFCHLNGTTMEASHFVESFCPCNGCYITPLEFIKQIQVHLRELPSMRYSINPSENDIITFGNVVFSLVHVQSFVFSIESNFSVDVTTQNLSKDVVVIAKNVFEYNGVQCTIGHFKGGTFKCDFVEECIVGGLNELQVCVPCLKTGCIHCQGENGKCLKCSDGYYLDEGNCRLHLKCLFDERGFCNKCSDGFSLESNSCIPTKEDGCQLKLNKKECILCDTTKRLINEHGICIDAPPNAIDISQSSTVSCQLGYFTNGINCVKCNETYSGSNLCENGRIISCRDNNELSQDKTCNLKSCEKEENDEKDENGVCEKGKENCKTILNGKCVECKSGLLLNLSHSCMSTLDDSCEEGSEKGCNRCAKGMYHEKTTDDCESCDEQCKECFGNQLFCTSCEAGYYLSGNACKSNHDLLETCDKIVSFGNGCVECKIGYYKSGFECIQCDEKCESCIMNNTCITCNSTNYRTISGDCAPRSYIVGCANEIDDYGCSRCLVGYYQINNNECSECKNGCSVCSSSDECTSCFDNYVLLDLNCVWYTTIDKCVESRNSVCTKCDFWDRPSDNGKYCETHAVWWVILLSIIGVFLFFMFLIFITAFIIFKNISAKKALADANLFKMNKSNITFRDLGDGILSNCDTMEITRNEPFDIDSEQCQLFCIGNTNKRQVKIQLTVKEESLKYKIRFDPPVIIIPHGYACELRMYITVFCTTHIKEEIALCCNFHGEELIKNIKFEAKTKVSSRLDPDELHEVKKIGEGTFGVVFIGDFRGNKVAIKKMKNTSSDEMYFEFEKEISMLDKMRSDYVIHFYGAVYLPGKVSMVTEFAAYGSLYGYRTKTRREEVMMKLRVKFMIDLGRGLIYLHGCGVLHRDIKPDNLLVMSVNANDTVNAKLTDFGTSRGYSLMMTNMTFTKGVGTPIYMAPEILEKRYYTKSADVYSYGITLYECLSWKDPYPGDDPKFKYPWNVADYVVKCGRPEKCECLTAEMYQLMNESWDASPQKRISVDEIVCRLNEIYGKLE</sequence>
<proteinExistence type="predicted"/>
<name>A0A0A1TVD6_ENTIV</name>
<dbReference type="Gene3D" id="1.10.510.10">
    <property type="entry name" value="Transferase(Phosphotransferase) domain 1"/>
    <property type="match status" value="1"/>
</dbReference>
<gene>
    <name evidence="7" type="ORF">EIN_065760</name>
</gene>
<dbReference type="InterPro" id="IPR000742">
    <property type="entry name" value="EGF"/>
</dbReference>
<dbReference type="InterPro" id="IPR011009">
    <property type="entry name" value="Kinase-like_dom_sf"/>
</dbReference>
<organism evidence="7 8">
    <name type="scientific">Entamoeba invadens IP1</name>
    <dbReference type="NCBI Taxonomy" id="370355"/>
    <lineage>
        <taxon>Eukaryota</taxon>
        <taxon>Amoebozoa</taxon>
        <taxon>Evosea</taxon>
        <taxon>Archamoebae</taxon>
        <taxon>Mastigamoebida</taxon>
        <taxon>Entamoebidae</taxon>
        <taxon>Entamoeba</taxon>
    </lineage>
</organism>
<dbReference type="GeneID" id="14883295"/>
<dbReference type="PANTHER" id="PTHR45756:SF1">
    <property type="entry name" value="PROTEIN KINASE DOMAIN CONTAINING PROTEIN"/>
    <property type="match status" value="1"/>
</dbReference>
<evidence type="ECO:0000313" key="7">
    <source>
        <dbReference type="EMBL" id="ELP84301.1"/>
    </source>
</evidence>
<evidence type="ECO:0000256" key="1">
    <source>
        <dbReference type="ARBA" id="ARBA00022741"/>
    </source>
</evidence>
<dbReference type="OrthoDB" id="300641at2759"/>
<evidence type="ECO:0000256" key="5">
    <source>
        <dbReference type="SAM" id="SignalP"/>
    </source>
</evidence>
<evidence type="ECO:0000256" key="4">
    <source>
        <dbReference type="SAM" id="Phobius"/>
    </source>
</evidence>
<keyword evidence="4" id="KW-0472">Membrane</keyword>
<dbReference type="Pfam" id="PF00069">
    <property type="entry name" value="Pkinase"/>
    <property type="match status" value="1"/>
</dbReference>
<dbReference type="InterPro" id="IPR009030">
    <property type="entry name" value="Growth_fac_rcpt_cys_sf"/>
</dbReference>
<keyword evidence="2 3" id="KW-0067">ATP-binding</keyword>
<dbReference type="Gene3D" id="2.10.220.10">
    <property type="entry name" value="Hormone Receptor, Insulin-like Growth Factor Receptor 1, Chain A, domain 2"/>
    <property type="match status" value="2"/>
</dbReference>
<dbReference type="GO" id="GO:0004715">
    <property type="term" value="F:non-membrane spanning protein tyrosine kinase activity"/>
    <property type="evidence" value="ECO:0007669"/>
    <property type="project" value="UniProtKB-EC"/>
</dbReference>
<keyword evidence="5" id="KW-0732">Signal</keyword>
<feature type="transmembrane region" description="Helical" evidence="4">
    <location>
        <begin position="859"/>
        <end position="887"/>
    </location>
</feature>
<dbReference type="EMBL" id="KB207140">
    <property type="protein sequence ID" value="ELP84301.1"/>
    <property type="molecule type" value="Genomic_DNA"/>
</dbReference>
<dbReference type="EC" id="2.7.10.2" evidence="7"/>
<dbReference type="InterPro" id="IPR000719">
    <property type="entry name" value="Prot_kinase_dom"/>
</dbReference>
<dbReference type="PROSITE" id="PS00108">
    <property type="entry name" value="PROTEIN_KINASE_ST"/>
    <property type="match status" value="1"/>
</dbReference>
<dbReference type="SMART" id="SM00220">
    <property type="entry name" value="S_TKc"/>
    <property type="match status" value="1"/>
</dbReference>
<dbReference type="PROSITE" id="PS00107">
    <property type="entry name" value="PROTEIN_KINASE_ATP"/>
    <property type="match status" value="1"/>
</dbReference>
<keyword evidence="1 3" id="KW-0547">Nucleotide-binding</keyword>
<dbReference type="SUPFAM" id="SSF56112">
    <property type="entry name" value="Protein kinase-like (PK-like)"/>
    <property type="match status" value="1"/>
</dbReference>
<dbReference type="InterPro" id="IPR053215">
    <property type="entry name" value="TKL_Ser/Thr_kinase"/>
</dbReference>
<dbReference type="VEuPathDB" id="AmoebaDB:EIN_065760"/>
<keyword evidence="7" id="KW-0418">Kinase</keyword>
<dbReference type="GO" id="GO:0005524">
    <property type="term" value="F:ATP binding"/>
    <property type="evidence" value="ECO:0007669"/>
    <property type="project" value="UniProtKB-UniRule"/>
</dbReference>
<feature type="binding site" evidence="3">
    <location>
        <position position="1061"/>
    </location>
    <ligand>
        <name>ATP</name>
        <dbReference type="ChEBI" id="CHEBI:30616"/>
    </ligand>
</feature>
<dbReference type="SMART" id="SM00261">
    <property type="entry name" value="FU"/>
    <property type="match status" value="5"/>
</dbReference>
<accession>A0A0A1TVD6</accession>
<reference evidence="7 8" key="1">
    <citation type="submission" date="2012-10" db="EMBL/GenBank/DDBJ databases">
        <authorList>
            <person name="Zafar N."/>
            <person name="Inman J."/>
            <person name="Hall N."/>
            <person name="Lorenzi H."/>
            <person name="Caler E."/>
        </authorList>
    </citation>
    <scope>NUCLEOTIDE SEQUENCE [LARGE SCALE GENOMIC DNA]</scope>
    <source>
        <strain evidence="7 8">IP1</strain>
    </source>
</reference>
<dbReference type="SUPFAM" id="SSF57184">
    <property type="entry name" value="Growth factor receptor domain"/>
    <property type="match status" value="3"/>
</dbReference>
<dbReference type="KEGG" id="eiv:EIN_065760"/>
<feature type="chain" id="PRO_5001990458" evidence="5">
    <location>
        <begin position="19"/>
        <end position="1302"/>
    </location>
</feature>
<keyword evidence="4" id="KW-0812">Transmembrane</keyword>
<keyword evidence="8" id="KW-1185">Reference proteome</keyword>
<evidence type="ECO:0000256" key="2">
    <source>
        <dbReference type="ARBA" id="ARBA00022840"/>
    </source>
</evidence>
<protein>
    <submittedName>
        <fullName evidence="7">Protein serine/threonine kinase, putative</fullName>
        <ecNumber evidence="7">2.7.10.2</ecNumber>
    </submittedName>
</protein>
<dbReference type="PROSITE" id="PS50011">
    <property type="entry name" value="PROTEIN_KINASE_DOM"/>
    <property type="match status" value="1"/>
</dbReference>
<dbReference type="RefSeq" id="XP_004183647.1">
    <property type="nucleotide sequence ID" value="XM_004183599.1"/>
</dbReference>
<evidence type="ECO:0000313" key="8">
    <source>
        <dbReference type="Proteomes" id="UP000014680"/>
    </source>
</evidence>
<dbReference type="PANTHER" id="PTHR45756">
    <property type="entry name" value="PALMITOYLTRANSFERASE"/>
    <property type="match status" value="1"/>
</dbReference>
<dbReference type="Proteomes" id="UP000014680">
    <property type="component" value="Unassembled WGS sequence"/>
</dbReference>
<dbReference type="InterPro" id="IPR008271">
    <property type="entry name" value="Ser/Thr_kinase_AS"/>
</dbReference>
<keyword evidence="7" id="KW-0808">Transferase</keyword>
<dbReference type="SMART" id="SM00181">
    <property type="entry name" value="EGF"/>
    <property type="match status" value="5"/>
</dbReference>
<evidence type="ECO:0000256" key="3">
    <source>
        <dbReference type="PROSITE-ProRule" id="PRU10141"/>
    </source>
</evidence>
<evidence type="ECO:0000259" key="6">
    <source>
        <dbReference type="PROSITE" id="PS50011"/>
    </source>
</evidence>
<feature type="signal peptide" evidence="5">
    <location>
        <begin position="1"/>
        <end position="18"/>
    </location>
</feature>
<feature type="domain" description="Protein kinase" evidence="6">
    <location>
        <begin position="1033"/>
        <end position="1298"/>
    </location>
</feature>
<dbReference type="InterPro" id="IPR006212">
    <property type="entry name" value="Furin_repeat"/>
</dbReference>
<dbReference type="InterPro" id="IPR017441">
    <property type="entry name" value="Protein_kinase_ATP_BS"/>
</dbReference>
<keyword evidence="4" id="KW-1133">Transmembrane helix</keyword>